<organism evidence="1 2">
    <name type="scientific">Halobiforma nitratireducens JCM 10879</name>
    <dbReference type="NCBI Taxonomy" id="1227454"/>
    <lineage>
        <taxon>Archaea</taxon>
        <taxon>Methanobacteriati</taxon>
        <taxon>Methanobacteriota</taxon>
        <taxon>Stenosarchaea group</taxon>
        <taxon>Halobacteria</taxon>
        <taxon>Halobacteriales</taxon>
        <taxon>Natrialbaceae</taxon>
        <taxon>Halobiforma</taxon>
    </lineage>
</organism>
<sequence length="175" mass="20026">MSQSTLPAEVDDALERCSFGRDEDVLAAPPALEGVYQVNTSRDGNPIYVPLVEIDHETTDDPDLDTVYRIVAEIVRTVHPVFRDEHVRHYDVVFAYGETSLWDWEGEQRRVAVRPRQAERLTREPDFGPAALRDRLEELDDGDDEIPPVAWGETLAEWEYYRDDGDWSIGFMGGM</sequence>
<evidence type="ECO:0000313" key="2">
    <source>
        <dbReference type="Proteomes" id="UP000011607"/>
    </source>
</evidence>
<accession>M0M8S8</accession>
<comment type="caution">
    <text evidence="1">The sequence shown here is derived from an EMBL/GenBank/DDBJ whole genome shotgun (WGS) entry which is preliminary data.</text>
</comment>
<dbReference type="EMBL" id="AOMA01000063">
    <property type="protein sequence ID" value="EMA41753.1"/>
    <property type="molecule type" value="Genomic_DNA"/>
</dbReference>
<dbReference type="Proteomes" id="UP000011607">
    <property type="component" value="Unassembled WGS sequence"/>
</dbReference>
<protein>
    <submittedName>
        <fullName evidence="1">Uncharacterized protein</fullName>
    </submittedName>
</protein>
<dbReference type="OrthoDB" id="200669at2157"/>
<dbReference type="eggNOG" id="arCOG10835">
    <property type="taxonomic scope" value="Archaea"/>
</dbReference>
<reference evidence="1 2" key="1">
    <citation type="journal article" date="2014" name="PLoS Genet.">
        <title>Phylogenetically driven sequencing of extremely halophilic archaea reveals strategies for static and dynamic osmo-response.</title>
        <authorList>
            <person name="Becker E.A."/>
            <person name="Seitzer P.M."/>
            <person name="Tritt A."/>
            <person name="Larsen D."/>
            <person name="Krusor M."/>
            <person name="Yao A.I."/>
            <person name="Wu D."/>
            <person name="Madern D."/>
            <person name="Eisen J.A."/>
            <person name="Darling A.E."/>
            <person name="Facciotti M.T."/>
        </authorList>
    </citation>
    <scope>NUCLEOTIDE SEQUENCE [LARGE SCALE GENOMIC DNA]</scope>
    <source>
        <strain evidence="1 2">JCM 10879</strain>
    </source>
</reference>
<gene>
    <name evidence="1" type="ORF">C446_05540</name>
</gene>
<proteinExistence type="predicted"/>
<name>M0M8S8_9EURY</name>
<dbReference type="RefSeq" id="WP_006672064.1">
    <property type="nucleotide sequence ID" value="NZ_AOMA01000063.1"/>
</dbReference>
<keyword evidence="2" id="KW-1185">Reference proteome</keyword>
<evidence type="ECO:0000313" key="1">
    <source>
        <dbReference type="EMBL" id="EMA41753.1"/>
    </source>
</evidence>
<dbReference type="AlphaFoldDB" id="M0M8S8"/>